<dbReference type="Proteomes" id="UP000631114">
    <property type="component" value="Unassembled WGS sequence"/>
</dbReference>
<dbReference type="PANTHER" id="PTHR47487">
    <property type="entry name" value="OS06G0651300 PROTEIN-RELATED"/>
    <property type="match status" value="1"/>
</dbReference>
<accession>A0A835IUS6</accession>
<dbReference type="AlphaFoldDB" id="A0A835IUS6"/>
<comment type="caution">
    <text evidence="2">The sequence shown here is derived from an EMBL/GenBank/DDBJ whole genome shotgun (WGS) entry which is preliminary data.</text>
</comment>
<dbReference type="Gene3D" id="3.30.160.60">
    <property type="entry name" value="Classic Zinc Finger"/>
    <property type="match status" value="1"/>
</dbReference>
<dbReference type="InterPro" id="IPR036236">
    <property type="entry name" value="Znf_C2H2_sf"/>
</dbReference>
<evidence type="ECO:0000313" key="3">
    <source>
        <dbReference type="Proteomes" id="UP000631114"/>
    </source>
</evidence>
<dbReference type="EMBL" id="JADFTS010000001">
    <property type="protein sequence ID" value="KAF9623789.1"/>
    <property type="molecule type" value="Genomic_DNA"/>
</dbReference>
<feature type="domain" description="C2H2-type" evidence="1">
    <location>
        <begin position="63"/>
        <end position="85"/>
    </location>
</feature>
<reference evidence="2 3" key="1">
    <citation type="submission" date="2020-10" db="EMBL/GenBank/DDBJ databases">
        <title>The Coptis chinensis genome and diversification of protoberbering-type alkaloids.</title>
        <authorList>
            <person name="Wang B."/>
            <person name="Shu S."/>
            <person name="Song C."/>
            <person name="Liu Y."/>
        </authorList>
    </citation>
    <scope>NUCLEOTIDE SEQUENCE [LARGE SCALE GENOMIC DNA]</scope>
    <source>
        <strain evidence="2">HL-2020</strain>
        <tissue evidence="2">Leaf</tissue>
    </source>
</reference>
<dbReference type="Pfam" id="PF12874">
    <property type="entry name" value="zf-met"/>
    <property type="match status" value="1"/>
</dbReference>
<name>A0A835IUS6_9MAGN</name>
<dbReference type="PANTHER" id="PTHR47487:SF8">
    <property type="entry name" value="OS08G0270900 PROTEIN"/>
    <property type="match status" value="1"/>
</dbReference>
<protein>
    <recommendedName>
        <fullName evidence="1">C2H2-type domain-containing protein</fullName>
    </recommendedName>
</protein>
<organism evidence="2 3">
    <name type="scientific">Coptis chinensis</name>
    <dbReference type="NCBI Taxonomy" id="261450"/>
    <lineage>
        <taxon>Eukaryota</taxon>
        <taxon>Viridiplantae</taxon>
        <taxon>Streptophyta</taxon>
        <taxon>Embryophyta</taxon>
        <taxon>Tracheophyta</taxon>
        <taxon>Spermatophyta</taxon>
        <taxon>Magnoliopsida</taxon>
        <taxon>Ranunculales</taxon>
        <taxon>Ranunculaceae</taxon>
        <taxon>Coptidoideae</taxon>
        <taxon>Coptis</taxon>
    </lineage>
</organism>
<proteinExistence type="predicted"/>
<sequence length="218" mass="23741">MDKCIQPNGSMTENNLVTSIKKEAESLEAIKLMESKVAQIGYGAGCDFLRSSFQKEISKGGACALCQVCTTSEFNLQCHLQGKKHESKELELLAKKNAAKNKTASASYSKQVYVPKVTPRQGAPASVANDKYVNKLSGLQLNLMESKVAQIGYREVGATKNIATAVAEVAGGCCELPGVSFQKEAQFVLQCHLQGEKHKGKEIAKNKTVTKWQIRQRT</sequence>
<keyword evidence="3" id="KW-1185">Reference proteome</keyword>
<evidence type="ECO:0000313" key="2">
    <source>
        <dbReference type="EMBL" id="KAF9623789.1"/>
    </source>
</evidence>
<evidence type="ECO:0000259" key="1">
    <source>
        <dbReference type="Pfam" id="PF12874"/>
    </source>
</evidence>
<gene>
    <name evidence="2" type="ORF">IFM89_005296</name>
</gene>
<dbReference type="InterPro" id="IPR013087">
    <property type="entry name" value="Znf_C2H2_type"/>
</dbReference>
<dbReference type="SUPFAM" id="SSF57667">
    <property type="entry name" value="beta-beta-alpha zinc fingers"/>
    <property type="match status" value="1"/>
</dbReference>